<dbReference type="Proteomes" id="UP000075881">
    <property type="component" value="Unassembled WGS sequence"/>
</dbReference>
<sequence length="920" mass="102053">MSPPETSCNEEIAPWKFNKGEGCGGRKGSPERYRHRQPDSYSRRHKSHNDRAHYGNRVWRRDSPYSRHPSSDLSRVQYDRTHISDEKRHHDDDRSKASSSAGGREQTVYTIKRPWKGHRSPGRPRSNRSRWDEPPRTSRSKDSSYSSEKSDDNLHIIFNHINDVCTQSNQTQPERPMSFIDKLIADEAMRMLSQATSLQKTTYLNVPFVPIETTPSASVDSEATEISKPESGEQTTEEKQASVQDAAVVTAADSALLQKSAEQVTKKLINQLTTMSKYDLKQIIDNPGGKYETALNRHAQNKLRAEVRKQLKSIGLNELGSSCVAGDGTVEPDVAIDANKIPPALLAQIGQALDLDLEDLTQTDSESVEHVVVGGNYLATLKDTQSVDGTISPKSGNKYSTAVQSTSNQEEDPQSSNKTLTKVRVAHKPSPTTPGRKKDNNVQNANATVCIEGANSPGAKTPKSKTKTRNRKKKGVNGPGGKQPLFTLNVSHEEINLNATLELSRTSKKGIMNAAPKPKTATEGSNISNTLTVQCKAHDAASTYNNNLNTNSVSLLPVEPTRVAKIVPFLRISTVDELNRRLEDHEGTKSVDPEQATELNRTEHTAVEGSVQSHDNVSNRMETNKFYGFNTFETDPTNTADDCIRLSTVLHPCPTPNISNRESDESIQNRLNNDQRSESASTASVQREQEQPNTPIFQRLIERRKKRSKSAIAKHLEGMLNKKGETHITEDGEIAIGRVNGRTLKRNNDYLAMICPTGRKALPFANAKWIPQKDMNRQRNSPADTTSNAEQCTTEAVANVTDELKNKLPVVPDTHLVKQRKNRSQNRWNRPMPLNSSGVLFNNQTVGKDVSRSSTSERIASLSLPSREDQILNEAYDQYTINTVAEDEPDETEDQQNPAIDGTVQDTSNLTAIANLPSIR</sequence>
<feature type="region of interest" description="Disordered" evidence="1">
    <location>
        <begin position="387"/>
        <end position="485"/>
    </location>
</feature>
<evidence type="ECO:0000313" key="2">
    <source>
        <dbReference type="EnsemblMetazoa" id="ACHR001418-PA"/>
    </source>
</evidence>
<feature type="region of interest" description="Disordered" evidence="1">
    <location>
        <begin position="1"/>
        <end position="149"/>
    </location>
</feature>
<feature type="region of interest" description="Disordered" evidence="1">
    <location>
        <begin position="817"/>
        <end position="840"/>
    </location>
</feature>
<name>A0A182JSD6_9DIPT</name>
<protein>
    <submittedName>
        <fullName evidence="2">Uncharacterized protein</fullName>
    </submittedName>
</protein>
<feature type="compositionally biased region" description="Basic and acidic residues" evidence="1">
    <location>
        <begin position="77"/>
        <end position="96"/>
    </location>
</feature>
<proteinExistence type="predicted"/>
<accession>A0A182JSD6</accession>
<keyword evidence="3" id="KW-1185">Reference proteome</keyword>
<feature type="region of interest" description="Disordered" evidence="1">
    <location>
        <begin position="673"/>
        <end position="697"/>
    </location>
</feature>
<feature type="compositionally biased region" description="Basic and acidic residues" evidence="1">
    <location>
        <begin position="129"/>
        <end position="149"/>
    </location>
</feature>
<feature type="compositionally biased region" description="Basic and acidic residues" evidence="1">
    <location>
        <begin position="49"/>
        <end position="65"/>
    </location>
</feature>
<feature type="compositionally biased region" description="Polar residues" evidence="1">
    <location>
        <begin position="387"/>
        <end position="420"/>
    </location>
</feature>
<feature type="region of interest" description="Disordered" evidence="1">
    <location>
        <begin position="215"/>
        <end position="241"/>
    </location>
</feature>
<dbReference type="VEuPathDB" id="VectorBase:ACHR001418"/>
<feature type="region of interest" description="Disordered" evidence="1">
    <location>
        <begin position="887"/>
        <end position="907"/>
    </location>
</feature>
<dbReference type="STRING" id="43041.A0A182JSD6"/>
<feature type="compositionally biased region" description="Basic and acidic residues" evidence="1">
    <location>
        <begin position="28"/>
        <end position="42"/>
    </location>
</feature>
<reference evidence="2" key="2">
    <citation type="submission" date="2020-05" db="UniProtKB">
        <authorList>
            <consortium name="EnsemblMetazoa"/>
        </authorList>
    </citation>
    <scope>IDENTIFICATION</scope>
    <source>
        <strain evidence="2">ACHKN1017</strain>
    </source>
</reference>
<organism evidence="2 3">
    <name type="scientific">Anopheles christyi</name>
    <dbReference type="NCBI Taxonomy" id="43041"/>
    <lineage>
        <taxon>Eukaryota</taxon>
        <taxon>Metazoa</taxon>
        <taxon>Ecdysozoa</taxon>
        <taxon>Arthropoda</taxon>
        <taxon>Hexapoda</taxon>
        <taxon>Insecta</taxon>
        <taxon>Pterygota</taxon>
        <taxon>Neoptera</taxon>
        <taxon>Endopterygota</taxon>
        <taxon>Diptera</taxon>
        <taxon>Nematocera</taxon>
        <taxon>Culicoidea</taxon>
        <taxon>Culicidae</taxon>
        <taxon>Anophelinae</taxon>
        <taxon>Anopheles</taxon>
    </lineage>
</organism>
<dbReference type="EnsemblMetazoa" id="ACHR001418-RA">
    <property type="protein sequence ID" value="ACHR001418-PA"/>
    <property type="gene ID" value="ACHR001418"/>
</dbReference>
<feature type="compositionally biased region" description="Polar residues" evidence="1">
    <location>
        <begin position="673"/>
        <end position="696"/>
    </location>
</feature>
<dbReference type="AlphaFoldDB" id="A0A182JSD6"/>
<feature type="compositionally biased region" description="Basic and acidic residues" evidence="1">
    <location>
        <begin position="225"/>
        <end position="240"/>
    </location>
</feature>
<evidence type="ECO:0000256" key="1">
    <source>
        <dbReference type="SAM" id="MobiDB-lite"/>
    </source>
</evidence>
<feature type="compositionally biased region" description="Basic residues" evidence="1">
    <location>
        <begin position="113"/>
        <end position="128"/>
    </location>
</feature>
<evidence type="ECO:0000313" key="3">
    <source>
        <dbReference type="Proteomes" id="UP000075881"/>
    </source>
</evidence>
<feature type="compositionally biased region" description="Basic residues" evidence="1">
    <location>
        <begin position="462"/>
        <end position="475"/>
    </location>
</feature>
<reference evidence="3" key="1">
    <citation type="submission" date="2013-03" db="EMBL/GenBank/DDBJ databases">
        <title>The Genome Sequence of Anopheles christyi ACHKN1017.</title>
        <authorList>
            <consortium name="The Broad Institute Genomics Platform"/>
            <person name="Neafsey D.E."/>
            <person name="Besansky N."/>
            <person name="Walker B."/>
            <person name="Young S.K."/>
            <person name="Zeng Q."/>
            <person name="Gargeya S."/>
            <person name="Fitzgerald M."/>
            <person name="Haas B."/>
            <person name="Abouelleil A."/>
            <person name="Allen A.W."/>
            <person name="Alvarado L."/>
            <person name="Arachchi H.M."/>
            <person name="Berlin A.M."/>
            <person name="Chapman S.B."/>
            <person name="Gainer-Dewar J."/>
            <person name="Goldberg J."/>
            <person name="Griggs A."/>
            <person name="Gujja S."/>
            <person name="Hansen M."/>
            <person name="Howarth C."/>
            <person name="Imamovic A."/>
            <person name="Ireland A."/>
            <person name="Larimer J."/>
            <person name="McCowan C."/>
            <person name="Murphy C."/>
            <person name="Pearson M."/>
            <person name="Poon T.W."/>
            <person name="Priest M."/>
            <person name="Roberts A."/>
            <person name="Saif S."/>
            <person name="Shea T."/>
            <person name="Sisk P."/>
            <person name="Sykes S."/>
            <person name="Wortman J."/>
            <person name="Nusbaum C."/>
            <person name="Birren B."/>
        </authorList>
    </citation>
    <scope>NUCLEOTIDE SEQUENCE [LARGE SCALE GENOMIC DNA]</scope>
    <source>
        <strain evidence="3">ACHKN1017</strain>
    </source>
</reference>